<evidence type="ECO:0000256" key="5">
    <source>
        <dbReference type="ARBA" id="ARBA00022643"/>
    </source>
</evidence>
<keyword evidence="5" id="KW-0288">FMN</keyword>
<dbReference type="SUPFAM" id="SSF51395">
    <property type="entry name" value="FMN-linked oxidoreductases"/>
    <property type="match status" value="1"/>
</dbReference>
<dbReference type="PRINTS" id="PR00469">
    <property type="entry name" value="PNDRDTASEII"/>
</dbReference>
<keyword evidence="4" id="KW-0285">Flavoprotein</keyword>
<comment type="cofactor">
    <cofactor evidence="1">
        <name>FMN</name>
        <dbReference type="ChEBI" id="CHEBI:58210"/>
    </cofactor>
</comment>
<keyword evidence="13" id="KW-1185">Reference proteome</keyword>
<dbReference type="InterPro" id="IPR013785">
    <property type="entry name" value="Aldolase_TIM"/>
</dbReference>
<dbReference type="Proteomes" id="UP001523550">
    <property type="component" value="Unassembled WGS sequence"/>
</dbReference>
<gene>
    <name evidence="12" type="ORF">J2T60_001265</name>
</gene>
<dbReference type="InterPro" id="IPR001155">
    <property type="entry name" value="OxRdtase_FMN_N"/>
</dbReference>
<evidence type="ECO:0000256" key="3">
    <source>
        <dbReference type="ARBA" id="ARBA00011048"/>
    </source>
</evidence>
<dbReference type="InterPro" id="IPR036188">
    <property type="entry name" value="FAD/NAD-bd_sf"/>
</dbReference>
<dbReference type="Gene3D" id="3.50.50.60">
    <property type="entry name" value="FAD/NAD(P)-binding domain"/>
    <property type="match status" value="1"/>
</dbReference>
<keyword evidence="9" id="KW-0411">Iron-sulfur</keyword>
<accession>A0ABT1G8R2</accession>
<dbReference type="PANTHER" id="PTHR42917:SF2">
    <property type="entry name" value="2,4-DIENOYL-COA REDUCTASE [(2E)-ENOYL-COA-PRODUCING]"/>
    <property type="match status" value="1"/>
</dbReference>
<organism evidence="12 13">
    <name type="scientific">Natronospira proteinivora</name>
    <dbReference type="NCBI Taxonomy" id="1807133"/>
    <lineage>
        <taxon>Bacteria</taxon>
        <taxon>Pseudomonadati</taxon>
        <taxon>Pseudomonadota</taxon>
        <taxon>Gammaproteobacteria</taxon>
        <taxon>Natronospirales</taxon>
        <taxon>Natronospiraceae</taxon>
        <taxon>Natronospira</taxon>
    </lineage>
</organism>
<evidence type="ECO:0000313" key="12">
    <source>
        <dbReference type="EMBL" id="MCP1727300.1"/>
    </source>
</evidence>
<dbReference type="EC" id="1.3.1.34" evidence="12"/>
<evidence type="ECO:0000256" key="2">
    <source>
        <dbReference type="ARBA" id="ARBA00001966"/>
    </source>
</evidence>
<dbReference type="Pfam" id="PF07992">
    <property type="entry name" value="Pyr_redox_2"/>
    <property type="match status" value="1"/>
</dbReference>
<evidence type="ECO:0000256" key="7">
    <source>
        <dbReference type="ARBA" id="ARBA00023002"/>
    </source>
</evidence>
<dbReference type="InterPro" id="IPR051793">
    <property type="entry name" value="NADH:flavin_oxidoreductase"/>
</dbReference>
<evidence type="ECO:0000256" key="8">
    <source>
        <dbReference type="ARBA" id="ARBA00023004"/>
    </source>
</evidence>
<dbReference type="PRINTS" id="PR00368">
    <property type="entry name" value="FADPNR"/>
</dbReference>
<evidence type="ECO:0000256" key="6">
    <source>
        <dbReference type="ARBA" id="ARBA00022723"/>
    </source>
</evidence>
<keyword evidence="7 12" id="KW-0560">Oxidoreductase</keyword>
<dbReference type="Gene3D" id="3.20.20.70">
    <property type="entry name" value="Aldolase class I"/>
    <property type="match status" value="1"/>
</dbReference>
<dbReference type="RefSeq" id="WP_253446995.1">
    <property type="nucleotide sequence ID" value="NZ_JALJYF010000001.1"/>
</dbReference>
<sequence>MSYPKLLEPLDLGFTQLPNRVLMGSMHTGLEDRVWHWDRLTAYFIERARGGAGLMVTGGIAPNRRGCLSPFASKLTNPLELPRHRKLTRGVHEAGGKICMQILHAGRYAYHPFSVAPSAIRSPITPFTPKALSSRGVEKQIRDFVRCARLAKSGGYDGVEIMGSEGYFINQFLVPRTNHREDEWGGSFENRMRVPVEIVKRTREAVGENFIIIYRLSMLDMLADGNSWEEVVQLGKAIENAGATIINTGIGWHETRIPTIATMVPRAAYTWVTRKLRDAVSLPLVTTNRINMPETAEKVLADGDADMVSMARPFLADPEWVNKAAEARSDEINTCIACNQACLDHVFEQKVASCLVNPRAGHETEVQIEPAAQPKSIAVVGAGPAGLAAATTAAQRGHSVVLYESAAEIGGQFNMAKRIPGKEEFHETLRYFKRQIELTGVDLRLNTRVTADQLSRGFDEVILATGVKPRDPGIPGQDHPKVLSYIDVLLHGKAVGQKVAVIGAGGIGFDVSEFLVHPHEAQETDRDQFFRQWGVDMTVSRRGGVKGLRPNFDEPARQIWMLQRKTTKPGKSLGKTTGWIHRLSLRHYGVKMIPGVQYERIDDQGLHITVDGEARCLEVDNVILCAGQLSLRELQEPLETDDINTHLIGGANLAAELDAKRAIDEGTRLAVRL</sequence>
<dbReference type="InterPro" id="IPR023753">
    <property type="entry name" value="FAD/NAD-binding_dom"/>
</dbReference>
<feature type="domain" description="NADH:flavin oxidoreductase/NADH oxidase N-terminal" evidence="10">
    <location>
        <begin position="5"/>
        <end position="330"/>
    </location>
</feature>
<dbReference type="Gene3D" id="3.40.50.720">
    <property type="entry name" value="NAD(P)-binding Rossmann-like Domain"/>
    <property type="match status" value="1"/>
</dbReference>
<evidence type="ECO:0000259" key="10">
    <source>
        <dbReference type="Pfam" id="PF00724"/>
    </source>
</evidence>
<evidence type="ECO:0000256" key="9">
    <source>
        <dbReference type="ARBA" id="ARBA00023014"/>
    </source>
</evidence>
<dbReference type="PANTHER" id="PTHR42917">
    <property type="entry name" value="2,4-DIENOYL-COA REDUCTASE"/>
    <property type="match status" value="1"/>
</dbReference>
<protein>
    <submittedName>
        <fullName evidence="12">2,4-dienoyl-CoA reductase (NADPH2)</fullName>
        <ecNumber evidence="12">1.3.1.34</ecNumber>
    </submittedName>
</protein>
<evidence type="ECO:0000259" key="11">
    <source>
        <dbReference type="Pfam" id="PF07992"/>
    </source>
</evidence>
<dbReference type="GO" id="GO:0008670">
    <property type="term" value="F:2,4-dienoyl-CoA reductase (NADPH) activity"/>
    <property type="evidence" value="ECO:0007669"/>
    <property type="project" value="UniProtKB-EC"/>
</dbReference>
<dbReference type="SUPFAM" id="SSF51905">
    <property type="entry name" value="FAD/NAD(P)-binding domain"/>
    <property type="match status" value="1"/>
</dbReference>
<evidence type="ECO:0000313" key="13">
    <source>
        <dbReference type="Proteomes" id="UP001523550"/>
    </source>
</evidence>
<dbReference type="EMBL" id="JALJYF010000001">
    <property type="protein sequence ID" value="MCP1727300.1"/>
    <property type="molecule type" value="Genomic_DNA"/>
</dbReference>
<keyword evidence="8" id="KW-0408">Iron</keyword>
<comment type="similarity">
    <text evidence="3">In the N-terminal section; belongs to the NADH:flavin oxidoreductase/NADH oxidase family.</text>
</comment>
<comment type="cofactor">
    <cofactor evidence="2">
        <name>[4Fe-4S] cluster</name>
        <dbReference type="ChEBI" id="CHEBI:49883"/>
    </cofactor>
</comment>
<dbReference type="CDD" id="cd02930">
    <property type="entry name" value="DCR_FMN"/>
    <property type="match status" value="1"/>
</dbReference>
<reference evidence="12 13" key="1">
    <citation type="submission" date="2022-03" db="EMBL/GenBank/DDBJ databases">
        <title>Genomic Encyclopedia of Type Strains, Phase III (KMG-III): the genomes of soil and plant-associated and newly described type strains.</title>
        <authorList>
            <person name="Whitman W."/>
        </authorList>
    </citation>
    <scope>NUCLEOTIDE SEQUENCE [LARGE SCALE GENOMIC DNA]</scope>
    <source>
        <strain evidence="12 13">BSker1</strain>
    </source>
</reference>
<feature type="domain" description="FAD/NAD(P)-binding" evidence="11">
    <location>
        <begin position="376"/>
        <end position="634"/>
    </location>
</feature>
<dbReference type="Pfam" id="PF00724">
    <property type="entry name" value="Oxidored_FMN"/>
    <property type="match status" value="1"/>
</dbReference>
<comment type="caution">
    <text evidence="12">The sequence shown here is derived from an EMBL/GenBank/DDBJ whole genome shotgun (WGS) entry which is preliminary data.</text>
</comment>
<name>A0ABT1G8R2_9GAMM</name>
<evidence type="ECO:0000256" key="4">
    <source>
        <dbReference type="ARBA" id="ARBA00022630"/>
    </source>
</evidence>
<keyword evidence="6" id="KW-0479">Metal-binding</keyword>
<evidence type="ECO:0000256" key="1">
    <source>
        <dbReference type="ARBA" id="ARBA00001917"/>
    </source>
</evidence>
<proteinExistence type="inferred from homology"/>